<comment type="caution">
    <text evidence="9">The sequence shown here is derived from an EMBL/GenBank/DDBJ whole genome shotgun (WGS) entry which is preliminary data.</text>
</comment>
<organism evidence="9 10">
    <name type="scientific">Sporolactobacillus shoreicorticis</name>
    <dbReference type="NCBI Taxonomy" id="1923877"/>
    <lineage>
        <taxon>Bacteria</taxon>
        <taxon>Bacillati</taxon>
        <taxon>Bacillota</taxon>
        <taxon>Bacilli</taxon>
        <taxon>Bacillales</taxon>
        <taxon>Sporolactobacillaceae</taxon>
        <taxon>Sporolactobacillus</taxon>
    </lineage>
</organism>
<comment type="cofactor">
    <cofactor evidence="1">
        <name>pyridoxal 5'-phosphate</name>
        <dbReference type="ChEBI" id="CHEBI:597326"/>
    </cofactor>
</comment>
<dbReference type="CDD" id="cd07377">
    <property type="entry name" value="WHTH_GntR"/>
    <property type="match status" value="1"/>
</dbReference>
<accession>A0ABW5S3P8</accession>
<evidence type="ECO:0000256" key="7">
    <source>
        <dbReference type="ARBA" id="ARBA00023163"/>
    </source>
</evidence>
<dbReference type="SUPFAM" id="SSF46785">
    <property type="entry name" value="Winged helix' DNA-binding domain"/>
    <property type="match status" value="1"/>
</dbReference>
<evidence type="ECO:0000313" key="10">
    <source>
        <dbReference type="Proteomes" id="UP001597399"/>
    </source>
</evidence>
<dbReference type="InterPro" id="IPR036388">
    <property type="entry name" value="WH-like_DNA-bd_sf"/>
</dbReference>
<evidence type="ECO:0000256" key="6">
    <source>
        <dbReference type="ARBA" id="ARBA00023125"/>
    </source>
</evidence>
<dbReference type="Gene3D" id="1.10.10.10">
    <property type="entry name" value="Winged helix-like DNA-binding domain superfamily/Winged helix DNA-binding domain"/>
    <property type="match status" value="1"/>
</dbReference>
<dbReference type="PROSITE" id="PS50949">
    <property type="entry name" value="HTH_GNTR"/>
    <property type="match status" value="1"/>
</dbReference>
<dbReference type="EMBL" id="JBHUMQ010000018">
    <property type="protein sequence ID" value="MFD2693674.1"/>
    <property type="molecule type" value="Genomic_DNA"/>
</dbReference>
<gene>
    <name evidence="9" type="ORF">ACFSUE_08555</name>
</gene>
<reference evidence="10" key="1">
    <citation type="journal article" date="2019" name="Int. J. Syst. Evol. Microbiol.">
        <title>The Global Catalogue of Microorganisms (GCM) 10K type strain sequencing project: providing services to taxonomists for standard genome sequencing and annotation.</title>
        <authorList>
            <consortium name="The Broad Institute Genomics Platform"/>
            <consortium name="The Broad Institute Genome Sequencing Center for Infectious Disease"/>
            <person name="Wu L."/>
            <person name="Ma J."/>
        </authorList>
    </citation>
    <scope>NUCLEOTIDE SEQUENCE [LARGE SCALE GENOMIC DNA]</scope>
    <source>
        <strain evidence="10">TISTR 2466</strain>
    </source>
</reference>
<comment type="similarity">
    <text evidence="2">In the C-terminal section; belongs to the class-I pyridoxal-phosphate-dependent aminotransferase family.</text>
</comment>
<keyword evidence="7" id="KW-0804">Transcription</keyword>
<evidence type="ECO:0000313" key="9">
    <source>
        <dbReference type="EMBL" id="MFD2693674.1"/>
    </source>
</evidence>
<dbReference type="InterPro" id="IPR015421">
    <property type="entry name" value="PyrdxlP-dep_Trfase_major"/>
</dbReference>
<dbReference type="Pfam" id="PF00392">
    <property type="entry name" value="GntR"/>
    <property type="match status" value="1"/>
</dbReference>
<feature type="domain" description="HTH gntR-type" evidence="8">
    <location>
        <begin position="1"/>
        <end position="69"/>
    </location>
</feature>
<dbReference type="InterPro" id="IPR000524">
    <property type="entry name" value="Tscrpt_reg_HTH_GntR"/>
</dbReference>
<dbReference type="InterPro" id="IPR051446">
    <property type="entry name" value="HTH_trans_reg/aminotransferase"/>
</dbReference>
<dbReference type="GO" id="GO:0008483">
    <property type="term" value="F:transaminase activity"/>
    <property type="evidence" value="ECO:0007669"/>
    <property type="project" value="UniProtKB-KW"/>
</dbReference>
<evidence type="ECO:0000256" key="2">
    <source>
        <dbReference type="ARBA" id="ARBA00005384"/>
    </source>
</evidence>
<evidence type="ECO:0000256" key="3">
    <source>
        <dbReference type="ARBA" id="ARBA00022576"/>
    </source>
</evidence>
<dbReference type="RefSeq" id="WP_253062356.1">
    <property type="nucleotide sequence ID" value="NZ_JAMXWM010000013.1"/>
</dbReference>
<keyword evidence="5" id="KW-0805">Transcription regulation</keyword>
<dbReference type="InterPro" id="IPR036390">
    <property type="entry name" value="WH_DNA-bd_sf"/>
</dbReference>
<protein>
    <submittedName>
        <fullName evidence="9">PLP-dependent aminotransferase family protein</fullName>
    </submittedName>
</protein>
<dbReference type="InterPro" id="IPR015424">
    <property type="entry name" value="PyrdxlP-dep_Trfase"/>
</dbReference>
<dbReference type="PANTHER" id="PTHR46577:SF1">
    <property type="entry name" value="HTH-TYPE TRANSCRIPTIONAL REGULATORY PROTEIN GABR"/>
    <property type="match status" value="1"/>
</dbReference>
<dbReference type="PANTHER" id="PTHR46577">
    <property type="entry name" value="HTH-TYPE TRANSCRIPTIONAL REGULATORY PROTEIN GABR"/>
    <property type="match status" value="1"/>
</dbReference>
<keyword evidence="3 9" id="KW-0808">Transferase</keyword>
<dbReference type="SMART" id="SM00345">
    <property type="entry name" value="HTH_GNTR"/>
    <property type="match status" value="1"/>
</dbReference>
<evidence type="ECO:0000259" key="8">
    <source>
        <dbReference type="PROSITE" id="PS50949"/>
    </source>
</evidence>
<sequence length="238" mass="27177">MSKMEWVKDYILRGIKQKRFVEGQKIPGCREIAKVLSVNKITVNRAYKALEDEHFLYCVPRGGYYVVKSDFEETPLSSIIDFQTVAPDPTLIPYQAFAHAMNQSIEAYKKKLFSYESPLGFAELRKTLQERLIRDGIHASNAQIMLTNGAQQGILLALKAIFTAPSKGKLLVESPTYHAALDMAKSLNIDCVAIRRDSSGINLKELERVFQAEQIKAFYIIPRFHNPTDILFWKMTRK</sequence>
<proteinExistence type="inferred from homology"/>
<dbReference type="Proteomes" id="UP001597399">
    <property type="component" value="Unassembled WGS sequence"/>
</dbReference>
<keyword evidence="10" id="KW-1185">Reference proteome</keyword>
<evidence type="ECO:0000256" key="1">
    <source>
        <dbReference type="ARBA" id="ARBA00001933"/>
    </source>
</evidence>
<name>A0ABW5S3P8_9BACL</name>
<dbReference type="Gene3D" id="3.40.640.10">
    <property type="entry name" value="Type I PLP-dependent aspartate aminotransferase-like (Major domain)"/>
    <property type="match status" value="1"/>
</dbReference>
<dbReference type="InterPro" id="IPR004839">
    <property type="entry name" value="Aminotransferase_I/II_large"/>
</dbReference>
<evidence type="ECO:0000256" key="4">
    <source>
        <dbReference type="ARBA" id="ARBA00022898"/>
    </source>
</evidence>
<evidence type="ECO:0000256" key="5">
    <source>
        <dbReference type="ARBA" id="ARBA00023015"/>
    </source>
</evidence>
<dbReference type="SUPFAM" id="SSF53383">
    <property type="entry name" value="PLP-dependent transferases"/>
    <property type="match status" value="1"/>
</dbReference>
<keyword evidence="6" id="KW-0238">DNA-binding</keyword>
<keyword evidence="4" id="KW-0663">Pyridoxal phosphate</keyword>
<dbReference type="Pfam" id="PF00155">
    <property type="entry name" value="Aminotran_1_2"/>
    <property type="match status" value="1"/>
</dbReference>
<keyword evidence="3 9" id="KW-0032">Aminotransferase</keyword>